<feature type="chain" id="PRO_5038021154" description="DUF4397 domain-containing protein" evidence="1">
    <location>
        <begin position="23"/>
        <end position="259"/>
    </location>
</feature>
<dbReference type="KEGG" id="lamb:KBB96_02555"/>
<dbReference type="Proteomes" id="UP000676169">
    <property type="component" value="Chromosome"/>
</dbReference>
<gene>
    <name evidence="2" type="ORF">KBB96_02555</name>
</gene>
<evidence type="ECO:0000313" key="2">
    <source>
        <dbReference type="EMBL" id="QUE51779.1"/>
    </source>
</evidence>
<organism evidence="2 3">
    <name type="scientific">Luteolibacter ambystomatis</name>
    <dbReference type="NCBI Taxonomy" id="2824561"/>
    <lineage>
        <taxon>Bacteria</taxon>
        <taxon>Pseudomonadati</taxon>
        <taxon>Verrucomicrobiota</taxon>
        <taxon>Verrucomicrobiia</taxon>
        <taxon>Verrucomicrobiales</taxon>
        <taxon>Verrucomicrobiaceae</taxon>
        <taxon>Luteolibacter</taxon>
    </lineage>
</organism>
<sequence>MKARFTISIAAALLLQAVPAGAQQVNGNMQLASSSASLSQSAPPKSGETAGLRARSLLFLIDSLPGEVYAHDPAAEKPVPGVAVHAKNYLNHEGDSFPATAKEIVFTRSADPTSAKAADQRIARAAVPANLKSAIFLFVPGSGRAGEDLARVMVIDDSARSFPAGSLKVMNFSPQPVRIQLENKDFDFKVGEMRNIEDPPVGANQTSGMRSFTFKDNQWQRIGAGIWPHPGTKRVLQIIFMNPATNQIEVRGVRDVTSV</sequence>
<evidence type="ECO:0000256" key="1">
    <source>
        <dbReference type="SAM" id="SignalP"/>
    </source>
</evidence>
<dbReference type="EMBL" id="CP073100">
    <property type="protein sequence ID" value="QUE51779.1"/>
    <property type="molecule type" value="Genomic_DNA"/>
</dbReference>
<proteinExistence type="predicted"/>
<accession>A0A975J0J5</accession>
<feature type="signal peptide" evidence="1">
    <location>
        <begin position="1"/>
        <end position="22"/>
    </location>
</feature>
<keyword evidence="1" id="KW-0732">Signal</keyword>
<name>A0A975J0J5_9BACT</name>
<protein>
    <recommendedName>
        <fullName evidence="4">DUF4397 domain-containing protein</fullName>
    </recommendedName>
</protein>
<dbReference type="AlphaFoldDB" id="A0A975J0J5"/>
<evidence type="ECO:0008006" key="4">
    <source>
        <dbReference type="Google" id="ProtNLM"/>
    </source>
</evidence>
<dbReference type="RefSeq" id="WP_211631943.1">
    <property type="nucleotide sequence ID" value="NZ_CP073100.1"/>
</dbReference>
<reference evidence="2" key="1">
    <citation type="submission" date="2021-04" db="EMBL/GenBank/DDBJ databases">
        <title>Luteolibacter sp. 32A isolated from the skin of an Anderson's salamander (Ambystoma andersonii).</title>
        <authorList>
            <person name="Spergser J."/>
            <person name="Busse H.-J."/>
        </authorList>
    </citation>
    <scope>NUCLEOTIDE SEQUENCE</scope>
    <source>
        <strain evidence="2">32A</strain>
    </source>
</reference>
<evidence type="ECO:0000313" key="3">
    <source>
        <dbReference type="Proteomes" id="UP000676169"/>
    </source>
</evidence>
<keyword evidence="3" id="KW-1185">Reference proteome</keyword>